<evidence type="ECO:0000313" key="6">
    <source>
        <dbReference type="Ensembl" id="ENSECAP00000074978.1"/>
    </source>
</evidence>
<dbReference type="SUPFAM" id="SSF50494">
    <property type="entry name" value="Trypsin-like serine proteases"/>
    <property type="match status" value="1"/>
</dbReference>
<dbReference type="InterPro" id="IPR001254">
    <property type="entry name" value="Trypsin_dom"/>
</dbReference>
<keyword evidence="7" id="KW-1185">Reference proteome</keyword>
<organism evidence="6 7">
    <name type="scientific">Equus caballus</name>
    <name type="common">Horse</name>
    <dbReference type="NCBI Taxonomy" id="9796"/>
    <lineage>
        <taxon>Eukaryota</taxon>
        <taxon>Metazoa</taxon>
        <taxon>Chordata</taxon>
        <taxon>Craniata</taxon>
        <taxon>Vertebrata</taxon>
        <taxon>Euteleostomi</taxon>
        <taxon>Mammalia</taxon>
        <taxon>Eutheria</taxon>
        <taxon>Laurasiatheria</taxon>
        <taxon>Perissodactyla</taxon>
        <taxon>Equidae</taxon>
        <taxon>Equus</taxon>
    </lineage>
</organism>
<dbReference type="InterPro" id="IPR043504">
    <property type="entry name" value="Peptidase_S1_PA_chymotrypsin"/>
</dbReference>
<sequence length="135" mass="14517">TTGGLEVTDPICTSFLSSGLKESKEEAPASPTWEPSWKDAASPAPAGLFTVLWGRGSSIKVTLGAHNIQKQERTQQVISVKKAIPHPDYNPKNLADDIMLLKLEREAKLTAAVRTLSLPWGTGQVRPGEMCHVAG</sequence>
<keyword evidence="2" id="KW-0865">Zymogen</keyword>
<feature type="domain" description="Peptidase S1" evidence="5">
    <location>
        <begin position="56"/>
        <end position="135"/>
    </location>
</feature>
<dbReference type="GO" id="GO:0006508">
    <property type="term" value="P:proteolysis"/>
    <property type="evidence" value="ECO:0007669"/>
    <property type="project" value="InterPro"/>
</dbReference>
<feature type="region of interest" description="Disordered" evidence="4">
    <location>
        <begin position="19"/>
        <end position="41"/>
    </location>
</feature>
<keyword evidence="1" id="KW-0732">Signal</keyword>
<evidence type="ECO:0000259" key="5">
    <source>
        <dbReference type="Pfam" id="PF00089"/>
    </source>
</evidence>
<evidence type="ECO:0000256" key="4">
    <source>
        <dbReference type="SAM" id="MobiDB-lite"/>
    </source>
</evidence>
<accession>A0A9L0SJ69</accession>
<name>A0A9L0SJ69_HORSE</name>
<dbReference type="InterPro" id="IPR009003">
    <property type="entry name" value="Peptidase_S1_PA"/>
</dbReference>
<dbReference type="AlphaFoldDB" id="A0A9L0SJ69"/>
<protein>
    <recommendedName>
        <fullName evidence="5">Peptidase S1 domain-containing protein</fullName>
    </recommendedName>
</protein>
<dbReference type="GO" id="GO:0004252">
    <property type="term" value="F:serine-type endopeptidase activity"/>
    <property type="evidence" value="ECO:0007669"/>
    <property type="project" value="InterPro"/>
</dbReference>
<reference evidence="6" key="2">
    <citation type="submission" date="2025-08" db="UniProtKB">
        <authorList>
            <consortium name="Ensembl"/>
        </authorList>
    </citation>
    <scope>IDENTIFICATION</scope>
    <source>
        <strain evidence="6">Thoroughbred</strain>
    </source>
</reference>
<dbReference type="Ensembl" id="ENSECAT00000119319.1">
    <property type="protein sequence ID" value="ENSECAP00000074978.1"/>
    <property type="gene ID" value="ENSECAG00000044391.1"/>
</dbReference>
<dbReference type="PANTHER" id="PTHR24271">
    <property type="entry name" value="KALLIKREIN-RELATED"/>
    <property type="match status" value="1"/>
</dbReference>
<evidence type="ECO:0000256" key="2">
    <source>
        <dbReference type="ARBA" id="ARBA00023145"/>
    </source>
</evidence>
<reference evidence="6" key="3">
    <citation type="submission" date="2025-09" db="UniProtKB">
        <authorList>
            <consortium name="Ensembl"/>
        </authorList>
    </citation>
    <scope>IDENTIFICATION</scope>
    <source>
        <strain evidence="6">Thoroughbred</strain>
    </source>
</reference>
<proteinExistence type="predicted"/>
<dbReference type="Pfam" id="PF00089">
    <property type="entry name" value="Trypsin"/>
    <property type="match status" value="1"/>
</dbReference>
<evidence type="ECO:0000256" key="1">
    <source>
        <dbReference type="ARBA" id="ARBA00022729"/>
    </source>
</evidence>
<reference evidence="6" key="1">
    <citation type="journal article" date="2009" name="Science">
        <title>Genome sequence, comparative analysis, and population genetics of the domestic horse.</title>
        <authorList>
            <consortium name="Broad Institute Genome Sequencing Platform"/>
            <consortium name="Broad Institute Whole Genome Assembly Team"/>
            <person name="Wade C.M."/>
            <person name="Giulotto E."/>
            <person name="Sigurdsson S."/>
            <person name="Zoli M."/>
            <person name="Gnerre S."/>
            <person name="Imsland F."/>
            <person name="Lear T.L."/>
            <person name="Adelson D.L."/>
            <person name="Bailey E."/>
            <person name="Bellone R.R."/>
            <person name="Bloecker H."/>
            <person name="Distl O."/>
            <person name="Edgar R.C."/>
            <person name="Garber M."/>
            <person name="Leeb T."/>
            <person name="Mauceli E."/>
            <person name="MacLeod J.N."/>
            <person name="Penedo M.C.T."/>
            <person name="Raison J.M."/>
            <person name="Sharpe T."/>
            <person name="Vogel J."/>
            <person name="Andersson L."/>
            <person name="Antczak D.F."/>
            <person name="Biagi T."/>
            <person name="Binns M.M."/>
            <person name="Chowdhary B.P."/>
            <person name="Coleman S.J."/>
            <person name="Della Valle G."/>
            <person name="Fryc S."/>
            <person name="Guerin G."/>
            <person name="Hasegawa T."/>
            <person name="Hill E.W."/>
            <person name="Jurka J."/>
            <person name="Kiialainen A."/>
            <person name="Lindgren G."/>
            <person name="Liu J."/>
            <person name="Magnani E."/>
            <person name="Mickelson J.R."/>
            <person name="Murray J."/>
            <person name="Nergadze S.G."/>
            <person name="Onofrio R."/>
            <person name="Pedroni S."/>
            <person name="Piras M.F."/>
            <person name="Raudsepp T."/>
            <person name="Rocchi M."/>
            <person name="Roeed K.H."/>
            <person name="Ryder O.A."/>
            <person name="Searle S."/>
            <person name="Skow L."/>
            <person name="Swinburne J.E."/>
            <person name="Syvaenen A.C."/>
            <person name="Tozaki T."/>
            <person name="Valberg S.J."/>
            <person name="Vaudin M."/>
            <person name="White J.R."/>
            <person name="Zody M.C."/>
            <person name="Lander E.S."/>
            <person name="Lindblad-Toh K."/>
        </authorList>
    </citation>
    <scope>NUCLEOTIDE SEQUENCE [LARGE SCALE GENOMIC DNA]</scope>
    <source>
        <strain evidence="6">Thoroughbred</strain>
    </source>
</reference>
<keyword evidence="3" id="KW-1015">Disulfide bond</keyword>
<dbReference type="Gene3D" id="2.40.10.10">
    <property type="entry name" value="Trypsin-like serine proteases"/>
    <property type="match status" value="2"/>
</dbReference>
<dbReference type="FunFam" id="2.40.10.10:FF:000202">
    <property type="entry name" value="Granzyme H"/>
    <property type="match status" value="1"/>
</dbReference>
<dbReference type="Proteomes" id="UP000002281">
    <property type="component" value="Unplaced"/>
</dbReference>
<dbReference type="PANTHER" id="PTHR24271:SF81">
    <property type="entry name" value="GRANZYME B"/>
    <property type="match status" value="1"/>
</dbReference>
<evidence type="ECO:0000313" key="7">
    <source>
        <dbReference type="Proteomes" id="UP000002281"/>
    </source>
</evidence>
<evidence type="ECO:0000256" key="3">
    <source>
        <dbReference type="ARBA" id="ARBA00023157"/>
    </source>
</evidence>
<dbReference type="GeneTree" id="ENSGT01030000234551"/>